<proteinExistence type="predicted"/>
<dbReference type="InterPro" id="IPR032675">
    <property type="entry name" value="LRR_dom_sf"/>
</dbReference>
<evidence type="ECO:0000259" key="2">
    <source>
        <dbReference type="Pfam" id="PF23550"/>
    </source>
</evidence>
<feature type="compositionally biased region" description="Polar residues" evidence="1">
    <location>
        <begin position="1"/>
        <end position="15"/>
    </location>
</feature>
<dbReference type="Proteomes" id="UP000309038">
    <property type="component" value="Unassembled WGS sequence"/>
</dbReference>
<protein>
    <recommendedName>
        <fullName evidence="2">DNA repair protein rhp7 treble clef domain-containing protein</fullName>
    </recommendedName>
</protein>
<dbReference type="InterPro" id="IPR056451">
    <property type="entry name" value="Znf_Tbcl_Rhp7"/>
</dbReference>
<dbReference type="Gene3D" id="3.80.10.10">
    <property type="entry name" value="Ribonuclease Inhibitor"/>
    <property type="match status" value="2"/>
</dbReference>
<reference evidence="3 4" key="1">
    <citation type="submission" date="2019-02" db="EMBL/GenBank/DDBJ databases">
        <title>Genome sequencing of the rare red list fungi Phlebia centrifuga.</title>
        <authorList>
            <person name="Buettner E."/>
            <person name="Kellner H."/>
        </authorList>
    </citation>
    <scope>NUCLEOTIDE SEQUENCE [LARGE SCALE GENOMIC DNA]</scope>
    <source>
        <strain evidence="3 4">DSM 108282</strain>
    </source>
</reference>
<sequence length="591" mass="65760">MSRNRNNIRGPTSALTEFLKESGITPTTIARRVRTREVERPTAGPSTSAQQENGNEGNAAAEEYASDNLDETDTEPAPKKRKLTKAAEAKLKAQEKAKAKKGKKKGDDDGDYEDGESDEDAYTALPKMWKDQNKPPVGSFEDCAKCSKQFTVTKYTVAAKPPPGFLCHPCAKISGSDPFKKPAAPRKRKLAAEKRTVTHFEERRFPSLASMCVQVISRHIDDVEALGDIGSMNLDEIAKAISKDRSLTPENASIFYDVQHTNLTLYDATNLTPPALCTLASLNPNLTTLRLDFCGRMDNTVISAWSTSFPKLKRIELLGPFLIYAPAWQEFLKSHPDLEEFLITQSPRFDIACIEALVKYCKKISKLRLKEIGQMSDQFLQKIAKLGGQLTYLDLSYPGDPEALNEHVAIELMAAVGKNLTHLDLSNNLQLADRFLFQGLKPHTRRLNSLILSNLPDLTDGGVAELFDTWATTANPQNPPLATIDLSRNHELAGTALASLLKHSGSALEHLNINGWKDVPQDVLMAIPNQAIHLKRLDIGWCRQVDDWVVKGVIEKCEKIEEVKVFGCQRLTERCPRKRQVSIFGIESHQF</sequence>
<feature type="domain" description="DNA repair protein rhp7 treble clef" evidence="2">
    <location>
        <begin position="137"/>
        <end position="175"/>
    </location>
</feature>
<gene>
    <name evidence="3" type="ORF">EW026_g4105</name>
</gene>
<feature type="compositionally biased region" description="Acidic residues" evidence="1">
    <location>
        <begin position="108"/>
        <end position="118"/>
    </location>
</feature>
<dbReference type="GO" id="GO:0031146">
    <property type="term" value="P:SCF-dependent proteasomal ubiquitin-dependent protein catabolic process"/>
    <property type="evidence" value="ECO:0007669"/>
    <property type="project" value="TreeGrafter"/>
</dbReference>
<accession>A0A4S4KIH7</accession>
<evidence type="ECO:0000256" key="1">
    <source>
        <dbReference type="SAM" id="MobiDB-lite"/>
    </source>
</evidence>
<evidence type="ECO:0000313" key="3">
    <source>
        <dbReference type="EMBL" id="THG97993.1"/>
    </source>
</evidence>
<keyword evidence="4" id="KW-1185">Reference proteome</keyword>
<dbReference type="Pfam" id="PF23550">
    <property type="entry name" value="zf_Tbcl_Rhp7"/>
    <property type="match status" value="1"/>
</dbReference>
<feature type="region of interest" description="Disordered" evidence="1">
    <location>
        <begin position="1"/>
        <end position="118"/>
    </location>
</feature>
<comment type="caution">
    <text evidence="3">The sequence shown here is derived from an EMBL/GenBank/DDBJ whole genome shotgun (WGS) entry which is preliminary data.</text>
</comment>
<feature type="compositionally biased region" description="Acidic residues" evidence="1">
    <location>
        <begin position="64"/>
        <end position="74"/>
    </location>
</feature>
<dbReference type="SUPFAM" id="SSF52047">
    <property type="entry name" value="RNI-like"/>
    <property type="match status" value="1"/>
</dbReference>
<dbReference type="InterPro" id="IPR006553">
    <property type="entry name" value="Leu-rich_rpt_Cys-con_subtyp"/>
</dbReference>
<evidence type="ECO:0000313" key="4">
    <source>
        <dbReference type="Proteomes" id="UP000309038"/>
    </source>
</evidence>
<feature type="compositionally biased region" description="Low complexity" evidence="1">
    <location>
        <begin position="49"/>
        <end position="63"/>
    </location>
</feature>
<feature type="compositionally biased region" description="Basic and acidic residues" evidence="1">
    <location>
        <begin position="85"/>
        <end position="97"/>
    </location>
</feature>
<dbReference type="SMART" id="SM00367">
    <property type="entry name" value="LRR_CC"/>
    <property type="match status" value="4"/>
</dbReference>
<name>A0A4S4KIH7_9APHY</name>
<dbReference type="EMBL" id="SGPJ01000139">
    <property type="protein sequence ID" value="THG97993.1"/>
    <property type="molecule type" value="Genomic_DNA"/>
</dbReference>
<organism evidence="3 4">
    <name type="scientific">Hermanssonia centrifuga</name>
    <dbReference type="NCBI Taxonomy" id="98765"/>
    <lineage>
        <taxon>Eukaryota</taxon>
        <taxon>Fungi</taxon>
        <taxon>Dikarya</taxon>
        <taxon>Basidiomycota</taxon>
        <taxon>Agaricomycotina</taxon>
        <taxon>Agaricomycetes</taxon>
        <taxon>Polyporales</taxon>
        <taxon>Meruliaceae</taxon>
        <taxon>Hermanssonia</taxon>
    </lineage>
</organism>
<dbReference type="AlphaFoldDB" id="A0A4S4KIH7"/>
<dbReference type="PANTHER" id="PTHR13318">
    <property type="entry name" value="PARTNER OF PAIRED, ISOFORM B-RELATED"/>
    <property type="match status" value="1"/>
</dbReference>
<dbReference type="GO" id="GO:0019005">
    <property type="term" value="C:SCF ubiquitin ligase complex"/>
    <property type="evidence" value="ECO:0007669"/>
    <property type="project" value="TreeGrafter"/>
</dbReference>